<evidence type="ECO:0000259" key="4">
    <source>
        <dbReference type="Pfam" id="PF01207"/>
    </source>
</evidence>
<dbReference type="Proteomes" id="UP001295423">
    <property type="component" value="Unassembled WGS sequence"/>
</dbReference>
<evidence type="ECO:0000256" key="3">
    <source>
        <dbReference type="SAM" id="MobiDB-lite"/>
    </source>
</evidence>
<organism evidence="5 6">
    <name type="scientific">Cylindrotheca closterium</name>
    <dbReference type="NCBI Taxonomy" id="2856"/>
    <lineage>
        <taxon>Eukaryota</taxon>
        <taxon>Sar</taxon>
        <taxon>Stramenopiles</taxon>
        <taxon>Ochrophyta</taxon>
        <taxon>Bacillariophyta</taxon>
        <taxon>Bacillariophyceae</taxon>
        <taxon>Bacillariophycidae</taxon>
        <taxon>Bacillariales</taxon>
        <taxon>Bacillariaceae</taxon>
        <taxon>Cylindrotheca</taxon>
    </lineage>
</organism>
<sequence>MQTSANGGDSSNEIIYNKVILAPMVRGSELAFRSLVRRYHVTNCYSPMLRSEEVVRAFQVWQNGNFQNYQDPKLLDELKHEDGVLFFTDILRDTEPLTVQLCGCDPNTLSEAIHALLTLINPGILQGVDFNLGCPQKCASDGCFGGFLAEKKPELALECVAAMKQAMDGFRTDRKPVLSCKIRLLEDQGKTLDFAQALQDAGCEILGVHCRKRSDKHNGPAALKIGKLLATSLSIPVIINGMDVAKLQDIKDTLRTTQAHSVMIARNFLANPRLLLETTKEDPAELGAEYLDCCEEYPPPSALYIQKHLRWIFRIHLEPAKAKDGDKIDYSDWRVRLWTFMVRPYITTLYQFRLLIALYVKLNGSTLPAPLQSLPEPSFKSIRHATREPPSRSKDERDKKRAKTADG</sequence>
<comment type="caution">
    <text evidence="5">The sequence shown here is derived from an EMBL/GenBank/DDBJ whole genome shotgun (WGS) entry which is preliminary data.</text>
</comment>
<dbReference type="EMBL" id="CAKOGP040001814">
    <property type="protein sequence ID" value="CAJ1952923.1"/>
    <property type="molecule type" value="Genomic_DNA"/>
</dbReference>
<dbReference type="PANTHER" id="PTHR11082">
    <property type="entry name" value="TRNA-DIHYDROURIDINE SYNTHASE"/>
    <property type="match status" value="1"/>
</dbReference>
<dbReference type="SUPFAM" id="SSF51395">
    <property type="entry name" value="FMN-linked oxidoreductases"/>
    <property type="match status" value="1"/>
</dbReference>
<evidence type="ECO:0000313" key="6">
    <source>
        <dbReference type="Proteomes" id="UP001295423"/>
    </source>
</evidence>
<dbReference type="GO" id="GO:0017150">
    <property type="term" value="F:tRNA dihydrouridine synthase activity"/>
    <property type="evidence" value="ECO:0007669"/>
    <property type="project" value="TreeGrafter"/>
</dbReference>
<reference evidence="5" key="1">
    <citation type="submission" date="2023-08" db="EMBL/GenBank/DDBJ databases">
        <authorList>
            <person name="Audoor S."/>
            <person name="Bilcke G."/>
        </authorList>
    </citation>
    <scope>NUCLEOTIDE SEQUENCE</scope>
</reference>
<evidence type="ECO:0000256" key="1">
    <source>
        <dbReference type="ARBA" id="ARBA00022857"/>
    </source>
</evidence>
<feature type="domain" description="DUS-like FMN-binding" evidence="4">
    <location>
        <begin position="20"/>
        <end position="296"/>
    </location>
</feature>
<dbReference type="InterPro" id="IPR035587">
    <property type="entry name" value="DUS-like_FMN-bd"/>
</dbReference>
<accession>A0AAD2FTN1</accession>
<keyword evidence="6" id="KW-1185">Reference proteome</keyword>
<dbReference type="InterPro" id="IPR013785">
    <property type="entry name" value="Aldolase_TIM"/>
</dbReference>
<gene>
    <name evidence="5" type="ORF">CYCCA115_LOCUS13784</name>
</gene>
<dbReference type="CDD" id="cd02801">
    <property type="entry name" value="DUS_like_FMN"/>
    <property type="match status" value="1"/>
</dbReference>
<dbReference type="Pfam" id="PF01207">
    <property type="entry name" value="Dus"/>
    <property type="match status" value="1"/>
</dbReference>
<dbReference type="Gene3D" id="3.20.20.70">
    <property type="entry name" value="Aldolase class I"/>
    <property type="match status" value="1"/>
</dbReference>
<name>A0AAD2FTN1_9STRA</name>
<keyword evidence="2" id="KW-0520">NAD</keyword>
<proteinExistence type="predicted"/>
<feature type="region of interest" description="Disordered" evidence="3">
    <location>
        <begin position="373"/>
        <end position="407"/>
    </location>
</feature>
<dbReference type="PANTHER" id="PTHR11082:SF5">
    <property type="entry name" value="TRNA-DIHYDROURIDINE(16_17) SYNTHASE [NAD(P)(+)]-LIKE"/>
    <property type="match status" value="1"/>
</dbReference>
<feature type="compositionally biased region" description="Basic and acidic residues" evidence="3">
    <location>
        <begin position="385"/>
        <end position="407"/>
    </location>
</feature>
<protein>
    <recommendedName>
        <fullName evidence="4">DUS-like FMN-binding domain-containing protein</fullName>
    </recommendedName>
</protein>
<keyword evidence="1" id="KW-0521">NADP</keyword>
<dbReference type="AlphaFoldDB" id="A0AAD2FTN1"/>
<evidence type="ECO:0000313" key="5">
    <source>
        <dbReference type="EMBL" id="CAJ1952923.1"/>
    </source>
</evidence>
<evidence type="ECO:0000256" key="2">
    <source>
        <dbReference type="ARBA" id="ARBA00023027"/>
    </source>
</evidence>